<evidence type="ECO:0000313" key="8">
    <source>
        <dbReference type="EMBL" id="KAF5369377.1"/>
    </source>
</evidence>
<evidence type="ECO:0000256" key="6">
    <source>
        <dbReference type="SAM" id="MobiDB-lite"/>
    </source>
</evidence>
<evidence type="ECO:0000256" key="3">
    <source>
        <dbReference type="ARBA" id="ARBA00018915"/>
    </source>
</evidence>
<keyword evidence="9" id="KW-1185">Reference proteome</keyword>
<comment type="subcellular location">
    <subcellularLocation>
        <location evidence="2">Cytoplasm</location>
    </subcellularLocation>
    <subcellularLocation>
        <location evidence="1">Nucleus</location>
    </subcellularLocation>
</comment>
<dbReference type="InterPro" id="IPR008978">
    <property type="entry name" value="HSP20-like_chaperone"/>
</dbReference>
<dbReference type="CDD" id="cd06467">
    <property type="entry name" value="p23_NUDC_like"/>
    <property type="match status" value="1"/>
</dbReference>
<dbReference type="GO" id="GO:0005634">
    <property type="term" value="C:nucleus"/>
    <property type="evidence" value="ECO:0007669"/>
    <property type="project" value="UniProtKB-SubCell"/>
</dbReference>
<sequence>MDIFTVNRKLLNSNFEGYKLDLVDQDQVISRFPLELGASQSTISSRTLLSFQEVQSKISHNHLAVSPENYAIYVDEAYRVIQISIAPDTLLPSARVVYELPKPIRPSSDEYHPEYPSAAFASQGLLILSDGYGLMYILRCNPDGQFILISTYQLERSNPDRPFLIHSASSVDGNTAVVILSSRSTDSQKDQTASALKASERTPSRVEFDVYGVRFDVSSLNTSENISGMDVLWNRRGDEVPIYTGYNPHSQAFFLIGGSSYRSLQSPPPPSYTPSADEIAPIPRPNEDLDAEKPSYPPKPPPYSWTQTSDSVTVAFPLPSSISKSGIHVKLTSEALSLSVDGDPSAITPLPKYTSKALWDRISPSSSYWTWDKEAEHSFGCLTLHLDKQHEGTKWMQVFASAGTKPASESDPEDVEVPETLDPSEIWHIREALEKYTAALTSGEDASGLGLGKGVPGLAEGEMDEEVDSTVGRMARVSWVGFDGASPSWYQPGREQPIQLLSVPFPGTPSSSLSLIMKEGVDGVVFALGSDTTPKWSHTKSFSALSFVLASKQDVKFTYHTSDLVFAFENGLRDRGGNVYVYQGTTEKWAKQAILRLGDGAGGSLLGVGMVEVQGKRIVIALAEKELITLRVWH</sequence>
<evidence type="ECO:0000259" key="7">
    <source>
        <dbReference type="PROSITE" id="PS51203"/>
    </source>
</evidence>
<evidence type="ECO:0000256" key="2">
    <source>
        <dbReference type="ARBA" id="ARBA00004496"/>
    </source>
</evidence>
<feature type="region of interest" description="Disordered" evidence="6">
    <location>
        <begin position="265"/>
        <end position="301"/>
    </location>
</feature>
<dbReference type="GO" id="GO:0005737">
    <property type="term" value="C:cytoplasm"/>
    <property type="evidence" value="ECO:0007669"/>
    <property type="project" value="UniProtKB-SubCell"/>
</dbReference>
<evidence type="ECO:0000256" key="1">
    <source>
        <dbReference type="ARBA" id="ARBA00004123"/>
    </source>
</evidence>
<dbReference type="InterPro" id="IPR007052">
    <property type="entry name" value="CS_dom"/>
</dbReference>
<comment type="caution">
    <text evidence="8">The sequence shown here is derived from an EMBL/GenBank/DDBJ whole genome shotgun (WGS) entry which is preliminary data.</text>
</comment>
<dbReference type="EMBL" id="JAACJM010000013">
    <property type="protein sequence ID" value="KAF5369377.1"/>
    <property type="molecule type" value="Genomic_DNA"/>
</dbReference>
<dbReference type="PANTHER" id="PTHR21664:SF1">
    <property type="entry name" value="NUDC DOMAIN-CONTAINING PROTEIN 1"/>
    <property type="match status" value="1"/>
</dbReference>
<dbReference type="Gene3D" id="2.60.40.790">
    <property type="match status" value="1"/>
</dbReference>
<dbReference type="SUPFAM" id="SSF49764">
    <property type="entry name" value="HSP20-like chaperones"/>
    <property type="match status" value="1"/>
</dbReference>
<organism evidence="8 9">
    <name type="scientific">Tetrapyrgos nigripes</name>
    <dbReference type="NCBI Taxonomy" id="182062"/>
    <lineage>
        <taxon>Eukaryota</taxon>
        <taxon>Fungi</taxon>
        <taxon>Dikarya</taxon>
        <taxon>Basidiomycota</taxon>
        <taxon>Agaricomycotina</taxon>
        <taxon>Agaricomycetes</taxon>
        <taxon>Agaricomycetidae</taxon>
        <taxon>Agaricales</taxon>
        <taxon>Marasmiineae</taxon>
        <taxon>Marasmiaceae</taxon>
        <taxon>Tetrapyrgos</taxon>
    </lineage>
</organism>
<keyword evidence="5" id="KW-0539">Nucleus</keyword>
<proteinExistence type="predicted"/>
<protein>
    <recommendedName>
        <fullName evidence="3">NudC domain-containing protein 1</fullName>
    </recommendedName>
</protein>
<feature type="domain" description="CS" evidence="7">
    <location>
        <begin position="298"/>
        <end position="399"/>
    </location>
</feature>
<dbReference type="InterPro" id="IPR037895">
    <property type="entry name" value="NUDCD1"/>
</dbReference>
<reference evidence="8 9" key="1">
    <citation type="journal article" date="2020" name="ISME J.">
        <title>Uncovering the hidden diversity of litter-decomposition mechanisms in mushroom-forming fungi.</title>
        <authorList>
            <person name="Floudas D."/>
            <person name="Bentzer J."/>
            <person name="Ahren D."/>
            <person name="Johansson T."/>
            <person name="Persson P."/>
            <person name="Tunlid A."/>
        </authorList>
    </citation>
    <scope>NUCLEOTIDE SEQUENCE [LARGE SCALE GENOMIC DNA]</scope>
    <source>
        <strain evidence="8 9">CBS 291.85</strain>
    </source>
</reference>
<dbReference type="Pfam" id="PF04969">
    <property type="entry name" value="CS"/>
    <property type="match status" value="1"/>
</dbReference>
<gene>
    <name evidence="8" type="ORF">D9758_002672</name>
</gene>
<dbReference type="AlphaFoldDB" id="A0A8H5GQX4"/>
<dbReference type="OrthoDB" id="428655at2759"/>
<accession>A0A8H5GQX4</accession>
<evidence type="ECO:0000256" key="4">
    <source>
        <dbReference type="ARBA" id="ARBA00022490"/>
    </source>
</evidence>
<name>A0A8H5GQX4_9AGAR</name>
<dbReference type="PANTHER" id="PTHR21664">
    <property type="entry name" value="CHRONIC MYELOGENOUS LEUKEMIA TUMOR ANTIGEN 66"/>
    <property type="match status" value="1"/>
</dbReference>
<dbReference type="PROSITE" id="PS51203">
    <property type="entry name" value="CS"/>
    <property type="match status" value="1"/>
</dbReference>
<dbReference type="Proteomes" id="UP000559256">
    <property type="component" value="Unassembled WGS sequence"/>
</dbReference>
<keyword evidence="4" id="KW-0963">Cytoplasm</keyword>
<evidence type="ECO:0000256" key="5">
    <source>
        <dbReference type="ARBA" id="ARBA00023242"/>
    </source>
</evidence>
<evidence type="ECO:0000313" key="9">
    <source>
        <dbReference type="Proteomes" id="UP000559256"/>
    </source>
</evidence>